<keyword evidence="4 6" id="KW-1133">Transmembrane helix</keyword>
<dbReference type="PANTHER" id="PTHR36115">
    <property type="entry name" value="PROLINE-RICH ANTIGEN HOMOLOG-RELATED"/>
    <property type="match status" value="1"/>
</dbReference>
<evidence type="ECO:0000313" key="8">
    <source>
        <dbReference type="EMBL" id="MCJ2183283.1"/>
    </source>
</evidence>
<feature type="transmembrane region" description="Helical" evidence="6">
    <location>
        <begin position="49"/>
        <end position="69"/>
    </location>
</feature>
<reference evidence="8" key="1">
    <citation type="submission" date="2022-03" db="EMBL/GenBank/DDBJ databases">
        <title>Identification of a novel bacterium isolated from mangrove sediments.</title>
        <authorList>
            <person name="Pan X."/>
        </authorList>
    </citation>
    <scope>NUCLEOTIDE SEQUENCE</scope>
    <source>
        <strain evidence="8">B1949</strain>
    </source>
</reference>
<dbReference type="Pfam" id="PF06271">
    <property type="entry name" value="RDD"/>
    <property type="match status" value="1"/>
</dbReference>
<keyword evidence="5 6" id="KW-0472">Membrane</keyword>
<dbReference type="InterPro" id="IPR051791">
    <property type="entry name" value="Pra-immunoreactive"/>
</dbReference>
<comment type="caution">
    <text evidence="8">The sequence shown here is derived from an EMBL/GenBank/DDBJ whole genome shotgun (WGS) entry which is preliminary data.</text>
</comment>
<evidence type="ECO:0000256" key="1">
    <source>
        <dbReference type="ARBA" id="ARBA00004651"/>
    </source>
</evidence>
<dbReference type="PANTHER" id="PTHR36115:SF9">
    <property type="entry name" value="LMO1584 PROTEIN"/>
    <property type="match status" value="1"/>
</dbReference>
<evidence type="ECO:0000256" key="2">
    <source>
        <dbReference type="ARBA" id="ARBA00022475"/>
    </source>
</evidence>
<gene>
    <name evidence="8" type="ORF">MTR62_11355</name>
</gene>
<keyword evidence="3 6" id="KW-0812">Transmembrane</keyword>
<accession>A0ABT0BDZ9</accession>
<evidence type="ECO:0000313" key="9">
    <source>
        <dbReference type="Proteomes" id="UP001162881"/>
    </source>
</evidence>
<evidence type="ECO:0000256" key="3">
    <source>
        <dbReference type="ARBA" id="ARBA00022692"/>
    </source>
</evidence>
<evidence type="ECO:0000256" key="6">
    <source>
        <dbReference type="SAM" id="Phobius"/>
    </source>
</evidence>
<evidence type="ECO:0000256" key="4">
    <source>
        <dbReference type="ARBA" id="ARBA00022989"/>
    </source>
</evidence>
<dbReference type="RefSeq" id="WP_244020930.1">
    <property type="nucleotide sequence ID" value="NZ_JALHLF010000040.1"/>
</dbReference>
<comment type="subcellular location">
    <subcellularLocation>
        <location evidence="1">Cell membrane</location>
        <topology evidence="1">Multi-pass membrane protein</topology>
    </subcellularLocation>
</comment>
<feature type="domain" description="RDD" evidence="7">
    <location>
        <begin position="4"/>
        <end position="140"/>
    </location>
</feature>
<feature type="transmembrane region" description="Helical" evidence="6">
    <location>
        <begin position="108"/>
        <end position="129"/>
    </location>
</feature>
<dbReference type="InterPro" id="IPR010432">
    <property type="entry name" value="RDD"/>
</dbReference>
<keyword evidence="2" id="KW-1003">Cell membrane</keyword>
<protein>
    <submittedName>
        <fullName evidence="8">RDD family protein</fullName>
    </submittedName>
</protein>
<evidence type="ECO:0000256" key="5">
    <source>
        <dbReference type="ARBA" id="ARBA00023136"/>
    </source>
</evidence>
<feature type="transmembrane region" description="Helical" evidence="6">
    <location>
        <begin position="12"/>
        <end position="37"/>
    </location>
</feature>
<proteinExistence type="predicted"/>
<dbReference type="Proteomes" id="UP001162881">
    <property type="component" value="Unassembled WGS sequence"/>
</dbReference>
<organism evidence="8 9">
    <name type="scientific">Novosphingobium organovorum</name>
    <dbReference type="NCBI Taxonomy" id="2930092"/>
    <lineage>
        <taxon>Bacteria</taxon>
        <taxon>Pseudomonadati</taxon>
        <taxon>Pseudomonadota</taxon>
        <taxon>Alphaproteobacteria</taxon>
        <taxon>Sphingomonadales</taxon>
        <taxon>Sphingomonadaceae</taxon>
        <taxon>Novosphingobium</taxon>
    </lineage>
</organism>
<name>A0ABT0BDZ9_9SPHN</name>
<sequence>MVPYGGFWWRFLAYIIDYILMQVVSTGLSLSFGFGISMQSYMAEAEDPFAFLPSVLTMVGLSIIAQWLYYALMESSKFQGTVGKLAIGLVVTDLDGRRISFGRATGRFFAKILSGVILCIGYIMVGVTARKQGLHDMLAGTLVYRTRDPQEVVVVADVFA</sequence>
<evidence type="ECO:0000259" key="7">
    <source>
        <dbReference type="Pfam" id="PF06271"/>
    </source>
</evidence>
<dbReference type="EMBL" id="JALHLF010000040">
    <property type="protein sequence ID" value="MCJ2183283.1"/>
    <property type="molecule type" value="Genomic_DNA"/>
</dbReference>
<keyword evidence="9" id="KW-1185">Reference proteome</keyword>